<protein>
    <submittedName>
        <fullName evidence="1">Uncharacterized protein</fullName>
    </submittedName>
</protein>
<reference evidence="1 2" key="1">
    <citation type="journal article" date="2014" name="Curr. Biol.">
        <title>The genome of the clonal raider ant Cerapachys biroi.</title>
        <authorList>
            <person name="Oxley P.R."/>
            <person name="Ji L."/>
            <person name="Fetter-Pruneda I."/>
            <person name="McKenzie S.K."/>
            <person name="Li C."/>
            <person name="Hu H."/>
            <person name="Zhang G."/>
            <person name="Kronauer D.J."/>
        </authorList>
    </citation>
    <scope>NUCLEOTIDE SEQUENCE [LARGE SCALE GENOMIC DNA]</scope>
</reference>
<name>A0A026WFL7_OOCBI</name>
<dbReference type="Proteomes" id="UP000053097">
    <property type="component" value="Unassembled WGS sequence"/>
</dbReference>
<sequence length="114" mass="13490">MAKEQLNHGTMILESSWKKENGQKRIKGRVIAKRQKLDQVSITSLDADDPLDGSDFHSHKDESWLNFRLLKRCEQQSKLKKEKNLYEEHPPRKSMAKLFCAEWQDRCEEMKAME</sequence>
<dbReference type="AlphaFoldDB" id="A0A026WFL7"/>
<organism evidence="1 2">
    <name type="scientific">Ooceraea biroi</name>
    <name type="common">Clonal raider ant</name>
    <name type="synonym">Cerapachys biroi</name>
    <dbReference type="NCBI Taxonomy" id="2015173"/>
    <lineage>
        <taxon>Eukaryota</taxon>
        <taxon>Metazoa</taxon>
        <taxon>Ecdysozoa</taxon>
        <taxon>Arthropoda</taxon>
        <taxon>Hexapoda</taxon>
        <taxon>Insecta</taxon>
        <taxon>Pterygota</taxon>
        <taxon>Neoptera</taxon>
        <taxon>Endopterygota</taxon>
        <taxon>Hymenoptera</taxon>
        <taxon>Apocrita</taxon>
        <taxon>Aculeata</taxon>
        <taxon>Formicoidea</taxon>
        <taxon>Formicidae</taxon>
        <taxon>Dorylinae</taxon>
        <taxon>Ooceraea</taxon>
    </lineage>
</organism>
<dbReference type="EMBL" id="KK107238">
    <property type="protein sequence ID" value="EZA54723.1"/>
    <property type="molecule type" value="Genomic_DNA"/>
</dbReference>
<evidence type="ECO:0000313" key="1">
    <source>
        <dbReference type="EMBL" id="EZA54723.1"/>
    </source>
</evidence>
<proteinExistence type="predicted"/>
<keyword evidence="2" id="KW-1185">Reference proteome</keyword>
<evidence type="ECO:0000313" key="2">
    <source>
        <dbReference type="Proteomes" id="UP000053097"/>
    </source>
</evidence>
<accession>A0A026WFL7</accession>
<gene>
    <name evidence="1" type="ORF">X777_05008</name>
</gene>